<keyword evidence="2" id="KW-1185">Reference proteome</keyword>
<evidence type="ECO:0000313" key="2">
    <source>
        <dbReference type="Proteomes" id="UP001334084"/>
    </source>
</evidence>
<dbReference type="KEGG" id="vnx:VNE69_06219"/>
<accession>A0AAX4JDR6</accession>
<dbReference type="Proteomes" id="UP001334084">
    <property type="component" value="Chromosome 6"/>
</dbReference>
<dbReference type="GeneID" id="90541716"/>
<dbReference type="EMBL" id="CP142731">
    <property type="protein sequence ID" value="WUR03906.1"/>
    <property type="molecule type" value="Genomic_DNA"/>
</dbReference>
<sequence>MENINKIINSDFQIILKSDVFFYQSSTHDTITQDQNIYYDNDIIKNVDLGIDKPEEIFWFEMDIDKLQKSNLTTSKQIKAESLKVLMECKNKIKKIINETELKFNNESRPSRKNKLDRSKKQKIVDSNKFFSGFRNNYIYRLKKIYLPRTCRLIDIIDVSNNVKNIIKEFVNIFKFLITVHEKREKITHNRNITLENILNTVHYNIKLMSIYDDKQIIETLSKIKEDLNQQNYKNYSIKEEIIILLNSIINNLHILFDKSKKLKEIYEECIESLNK</sequence>
<protein>
    <submittedName>
        <fullName evidence="1">Uncharacterized protein</fullName>
    </submittedName>
</protein>
<dbReference type="AlphaFoldDB" id="A0AAX4JDR6"/>
<name>A0AAX4JDR6_9MICR</name>
<evidence type="ECO:0000313" key="1">
    <source>
        <dbReference type="EMBL" id="WUR03906.1"/>
    </source>
</evidence>
<gene>
    <name evidence="1" type="ORF">VNE69_06219</name>
</gene>
<proteinExistence type="predicted"/>
<dbReference type="RefSeq" id="XP_065330051.1">
    <property type="nucleotide sequence ID" value="XM_065473979.1"/>
</dbReference>
<reference evidence="1" key="1">
    <citation type="journal article" date="2024" name="BMC Genomics">
        <title>Functional annotation of a divergent genome using sequence and structure-based similarity.</title>
        <authorList>
            <person name="Svedberg D."/>
            <person name="Winiger R.R."/>
            <person name="Berg A."/>
            <person name="Sharma H."/>
            <person name="Tellgren-Roth C."/>
            <person name="Debrunner-Vossbrinck B.A."/>
            <person name="Vossbrinck C.R."/>
            <person name="Barandun J."/>
        </authorList>
    </citation>
    <scope>NUCLEOTIDE SEQUENCE</scope>
    <source>
        <strain evidence="1">Illinois isolate</strain>
    </source>
</reference>
<organism evidence="1 2">
    <name type="scientific">Vairimorpha necatrix</name>
    <dbReference type="NCBI Taxonomy" id="6039"/>
    <lineage>
        <taxon>Eukaryota</taxon>
        <taxon>Fungi</taxon>
        <taxon>Fungi incertae sedis</taxon>
        <taxon>Microsporidia</taxon>
        <taxon>Nosematidae</taxon>
        <taxon>Vairimorpha</taxon>
    </lineage>
</organism>